<evidence type="ECO:0000313" key="2">
    <source>
        <dbReference type="Proteomes" id="UP000553193"/>
    </source>
</evidence>
<gene>
    <name evidence="1" type="ORF">GGQ83_002851</name>
</gene>
<comment type="caution">
    <text evidence="1">The sequence shown here is derived from an EMBL/GenBank/DDBJ whole genome shotgun (WGS) entry which is preliminary data.</text>
</comment>
<proteinExistence type="predicted"/>
<protein>
    <submittedName>
        <fullName evidence="1">Uncharacterized protein</fullName>
    </submittedName>
</protein>
<evidence type="ECO:0000313" key="1">
    <source>
        <dbReference type="EMBL" id="MBB3899399.1"/>
    </source>
</evidence>
<dbReference type="AlphaFoldDB" id="A0A840ACU0"/>
<reference evidence="1 2" key="1">
    <citation type="submission" date="2020-08" db="EMBL/GenBank/DDBJ databases">
        <title>Genomic Encyclopedia of Type Strains, Phase IV (KMG-IV): sequencing the most valuable type-strain genomes for metagenomic binning, comparative biology and taxonomic classification.</title>
        <authorList>
            <person name="Goeker M."/>
        </authorList>
    </citation>
    <scope>NUCLEOTIDE SEQUENCE [LARGE SCALE GENOMIC DNA]</scope>
    <source>
        <strain evidence="1 2">DSM 19979</strain>
    </source>
</reference>
<sequence length="242" mass="25066">MARAPAIALDGALTPLTAPVAVGGAGWGPFTRLCVRRMLVAPDGREFPASDPTCLQVTEAREQGGVWHLTLSTGPLQNGIGVTFTLTRDAAGQVGPADFTVPEGLPAPPPEMVGRLRALFRAMVRAHAVEALRVMPGEGFVMDLPLGDVMEGLQVEGGGFACRPEGTGTIAGRPVVQAACTLRAAGELRPGRPMELAAAGRFALDVATGLVLRHGYSSLTTAMPEPGAQALVMRGHSTQSLD</sequence>
<organism evidence="1 2">
    <name type="scientific">Roseococcus suduntuyensis</name>
    <dbReference type="NCBI Taxonomy" id="455361"/>
    <lineage>
        <taxon>Bacteria</taxon>
        <taxon>Pseudomonadati</taxon>
        <taxon>Pseudomonadota</taxon>
        <taxon>Alphaproteobacteria</taxon>
        <taxon>Acetobacterales</taxon>
        <taxon>Roseomonadaceae</taxon>
        <taxon>Roseococcus</taxon>
    </lineage>
</organism>
<dbReference type="EMBL" id="JACIDJ010000005">
    <property type="protein sequence ID" value="MBB3899399.1"/>
    <property type="molecule type" value="Genomic_DNA"/>
</dbReference>
<dbReference type="Proteomes" id="UP000553193">
    <property type="component" value="Unassembled WGS sequence"/>
</dbReference>
<name>A0A840ACU0_9PROT</name>
<dbReference type="RefSeq" id="WP_184385127.1">
    <property type="nucleotide sequence ID" value="NZ_JACIDJ010000005.1"/>
</dbReference>
<keyword evidence="2" id="KW-1185">Reference proteome</keyword>
<accession>A0A840ACU0</accession>